<evidence type="ECO:0000313" key="4">
    <source>
        <dbReference type="Proteomes" id="UP000287502"/>
    </source>
</evidence>
<evidence type="ECO:0000256" key="1">
    <source>
        <dbReference type="SAM" id="SignalP"/>
    </source>
</evidence>
<dbReference type="Proteomes" id="UP000287502">
    <property type="component" value="Chromosome"/>
</dbReference>
<feature type="domain" description="Cytochrome c7-like" evidence="2">
    <location>
        <begin position="25"/>
        <end position="85"/>
    </location>
</feature>
<accession>A0A3R5UW86</accession>
<dbReference type="EMBL" id="CP035108">
    <property type="protein sequence ID" value="QAR32040.1"/>
    <property type="molecule type" value="Genomic_DNA"/>
</dbReference>
<name>A0A3R5UW86_9BACT</name>
<proteinExistence type="predicted"/>
<dbReference type="RefSeq" id="WP_128465327.1">
    <property type="nucleotide sequence ID" value="NZ_CP035108.1"/>
</dbReference>
<dbReference type="SUPFAM" id="SSF48695">
    <property type="entry name" value="Multiheme cytochromes"/>
    <property type="match status" value="1"/>
</dbReference>
<dbReference type="Pfam" id="PF14522">
    <property type="entry name" value="Cytochrome_C7"/>
    <property type="match status" value="1"/>
</dbReference>
<evidence type="ECO:0000259" key="2">
    <source>
        <dbReference type="Pfam" id="PF14522"/>
    </source>
</evidence>
<dbReference type="InterPro" id="IPR036280">
    <property type="entry name" value="Multihaem_cyt_sf"/>
</dbReference>
<feature type="signal peptide" evidence="1">
    <location>
        <begin position="1"/>
        <end position="23"/>
    </location>
</feature>
<dbReference type="OrthoDB" id="9814800at2"/>
<dbReference type="AlphaFoldDB" id="A0A3R5UW86"/>
<protein>
    <submittedName>
        <fullName evidence="3">Cytochrome C</fullName>
    </submittedName>
</protein>
<keyword evidence="1" id="KW-0732">Signal</keyword>
<dbReference type="KEGG" id="gtl:EP073_01070"/>
<gene>
    <name evidence="3" type="ORF">EP073_01070</name>
</gene>
<keyword evidence="4" id="KW-1185">Reference proteome</keyword>
<sequence length="117" mass="13228">MFNFIKVGFIALTLFLTAFAVYADKHPEEIGNKDCMECHAEVTPETVQQWEESAHGFTGVKCGVCHGDEFNFKKIPANETCRGCHAEQVENNFMADKPCAMCHPAHTFTVHKQKDYK</sequence>
<dbReference type="Gene3D" id="1.10.780.10">
    <property type="entry name" value="Hydroxylamine Oxidoreductase, Chain A, domain 1"/>
    <property type="match status" value="1"/>
</dbReference>
<evidence type="ECO:0000313" key="3">
    <source>
        <dbReference type="EMBL" id="QAR32040.1"/>
    </source>
</evidence>
<organism evidence="3 4">
    <name type="scientific">Geovibrio thiophilus</name>
    <dbReference type="NCBI Taxonomy" id="139438"/>
    <lineage>
        <taxon>Bacteria</taxon>
        <taxon>Pseudomonadati</taxon>
        <taxon>Deferribacterota</taxon>
        <taxon>Deferribacteres</taxon>
        <taxon>Deferribacterales</taxon>
        <taxon>Geovibrionaceae</taxon>
        <taxon>Geovibrio</taxon>
    </lineage>
</organism>
<feature type="chain" id="PRO_5018582151" evidence="1">
    <location>
        <begin position="24"/>
        <end position="117"/>
    </location>
</feature>
<dbReference type="InterPro" id="IPR029467">
    <property type="entry name" value="Cyt_c7-like"/>
</dbReference>
<reference evidence="3 4" key="1">
    <citation type="submission" date="2019-01" db="EMBL/GenBank/DDBJ databases">
        <title>Geovibrio thiophilus DSM 11263, complete genome.</title>
        <authorList>
            <person name="Spring S."/>
            <person name="Bunk B."/>
            <person name="Sproer C."/>
        </authorList>
    </citation>
    <scope>NUCLEOTIDE SEQUENCE [LARGE SCALE GENOMIC DNA]</scope>
    <source>
        <strain evidence="3 4">DSM 11263</strain>
    </source>
</reference>